<dbReference type="Proteomes" id="UP000095280">
    <property type="component" value="Unplaced"/>
</dbReference>
<dbReference type="AlphaFoldDB" id="A0A1I8FJD4"/>
<feature type="region of interest" description="Disordered" evidence="2">
    <location>
        <begin position="81"/>
        <end position="102"/>
    </location>
</feature>
<organism evidence="3 4">
    <name type="scientific">Macrostomum lignano</name>
    <dbReference type="NCBI Taxonomy" id="282301"/>
    <lineage>
        <taxon>Eukaryota</taxon>
        <taxon>Metazoa</taxon>
        <taxon>Spiralia</taxon>
        <taxon>Lophotrochozoa</taxon>
        <taxon>Platyhelminthes</taxon>
        <taxon>Rhabditophora</taxon>
        <taxon>Macrostomorpha</taxon>
        <taxon>Macrostomida</taxon>
        <taxon>Macrostomidae</taxon>
        <taxon>Macrostomum</taxon>
    </lineage>
</organism>
<protein>
    <submittedName>
        <fullName evidence="4">CHAD domain-containing protein</fullName>
    </submittedName>
</protein>
<proteinExistence type="predicted"/>
<dbReference type="WBParaSite" id="maker-unitig_37286-snap-gene-0.1-mRNA-1">
    <property type="protein sequence ID" value="maker-unitig_37286-snap-gene-0.1-mRNA-1"/>
    <property type="gene ID" value="maker-unitig_37286-snap-gene-0.1"/>
</dbReference>
<evidence type="ECO:0000256" key="1">
    <source>
        <dbReference type="SAM" id="Coils"/>
    </source>
</evidence>
<reference evidence="4" key="1">
    <citation type="submission" date="2016-11" db="UniProtKB">
        <authorList>
            <consortium name="WormBaseParasite"/>
        </authorList>
    </citation>
    <scope>IDENTIFICATION</scope>
</reference>
<evidence type="ECO:0000313" key="3">
    <source>
        <dbReference type="Proteomes" id="UP000095280"/>
    </source>
</evidence>
<sequence length="192" mass="21908">SGCCGVLADVERRLAVANDDRSRAKQRIEFAMAQAAHWTRWIRALKPLCEARPLEPKLAAVRKELAAKTAQLERLRNRHGDELGRAPFSGPAIKRAERESRSARTALAERRCDRGRIETEPLSHLLREQKRDRCRQALVGGATYQTPAAGAMQNRRLPPCAWPKLKSAGPKLRMRKRCWQGELHVFIGRFWR</sequence>
<name>A0A1I8FJD4_9PLAT</name>
<evidence type="ECO:0000256" key="2">
    <source>
        <dbReference type="SAM" id="MobiDB-lite"/>
    </source>
</evidence>
<evidence type="ECO:0000313" key="4">
    <source>
        <dbReference type="WBParaSite" id="maker-unitig_37286-snap-gene-0.1-mRNA-1"/>
    </source>
</evidence>
<feature type="coiled-coil region" evidence="1">
    <location>
        <begin position="7"/>
        <end position="34"/>
    </location>
</feature>
<accession>A0A1I8FJD4</accession>
<keyword evidence="3" id="KW-1185">Reference proteome</keyword>
<keyword evidence="1" id="KW-0175">Coiled coil</keyword>